<accession>A0A1E5G5D5</accession>
<dbReference type="InterPro" id="IPR000014">
    <property type="entry name" value="PAS"/>
</dbReference>
<dbReference type="InterPro" id="IPR001633">
    <property type="entry name" value="EAL_dom"/>
</dbReference>
<evidence type="ECO:0000313" key="5">
    <source>
        <dbReference type="EMBL" id="OEF98400.1"/>
    </source>
</evidence>
<dbReference type="SUPFAM" id="SSF141868">
    <property type="entry name" value="EAL domain-like"/>
    <property type="match status" value="1"/>
</dbReference>
<evidence type="ECO:0000259" key="2">
    <source>
        <dbReference type="PROSITE" id="PS50112"/>
    </source>
</evidence>
<dbReference type="Pfam" id="PF00563">
    <property type="entry name" value="EAL"/>
    <property type="match status" value="1"/>
</dbReference>
<dbReference type="PROSITE" id="PS50112">
    <property type="entry name" value="PAS"/>
    <property type="match status" value="1"/>
</dbReference>
<gene>
    <name evidence="5" type="ORF">BHF68_01605</name>
</gene>
<dbReference type="PANTHER" id="PTHR44757:SF2">
    <property type="entry name" value="BIOFILM ARCHITECTURE MAINTENANCE PROTEIN MBAA"/>
    <property type="match status" value="1"/>
</dbReference>
<dbReference type="Pfam" id="PF00990">
    <property type="entry name" value="GGDEF"/>
    <property type="match status" value="1"/>
</dbReference>
<dbReference type="Proteomes" id="UP000094296">
    <property type="component" value="Unassembled WGS sequence"/>
</dbReference>
<dbReference type="InterPro" id="IPR029787">
    <property type="entry name" value="Nucleotide_cyclase"/>
</dbReference>
<dbReference type="CDD" id="cd01949">
    <property type="entry name" value="GGDEF"/>
    <property type="match status" value="1"/>
</dbReference>
<dbReference type="EMBL" id="MIJE01000001">
    <property type="protein sequence ID" value="OEF98400.1"/>
    <property type="molecule type" value="Genomic_DNA"/>
</dbReference>
<dbReference type="Gene3D" id="3.30.70.270">
    <property type="match status" value="1"/>
</dbReference>
<dbReference type="SUPFAM" id="SSF55785">
    <property type="entry name" value="PYP-like sensor domain (PAS domain)"/>
    <property type="match status" value="1"/>
</dbReference>
<dbReference type="PANTHER" id="PTHR44757">
    <property type="entry name" value="DIGUANYLATE CYCLASE DGCP"/>
    <property type="match status" value="1"/>
</dbReference>
<dbReference type="InterPro" id="IPR035965">
    <property type="entry name" value="PAS-like_dom_sf"/>
</dbReference>
<organism evidence="5 6">
    <name type="scientific">Desulfuribacillus alkaliarsenatis</name>
    <dbReference type="NCBI Taxonomy" id="766136"/>
    <lineage>
        <taxon>Bacteria</taxon>
        <taxon>Bacillati</taxon>
        <taxon>Bacillota</taxon>
        <taxon>Desulfuribacillia</taxon>
        <taxon>Desulfuribacillales</taxon>
        <taxon>Desulfuribacillaceae</taxon>
        <taxon>Desulfuribacillus</taxon>
    </lineage>
</organism>
<dbReference type="Pfam" id="PF13426">
    <property type="entry name" value="PAS_9"/>
    <property type="match status" value="1"/>
</dbReference>
<keyword evidence="1" id="KW-0812">Transmembrane</keyword>
<dbReference type="SMART" id="SM00052">
    <property type="entry name" value="EAL"/>
    <property type="match status" value="1"/>
</dbReference>
<dbReference type="SMART" id="SM00267">
    <property type="entry name" value="GGDEF"/>
    <property type="match status" value="1"/>
</dbReference>
<comment type="caution">
    <text evidence="5">The sequence shown here is derived from an EMBL/GenBank/DDBJ whole genome shotgun (WGS) entry which is preliminary data.</text>
</comment>
<evidence type="ECO:0000256" key="1">
    <source>
        <dbReference type="SAM" id="Phobius"/>
    </source>
</evidence>
<keyword evidence="6" id="KW-1185">Reference proteome</keyword>
<dbReference type="RefSeq" id="WP_069641892.1">
    <property type="nucleotide sequence ID" value="NZ_MIJE01000001.1"/>
</dbReference>
<sequence length="673" mass="76289">MNRKYLLMILTAYILSLPIISLALKEYTIVLMIALYGLIYIGYYYWRFLGAVVTASLSSGIVVIDYFMFGLNELFVYIVVGTSMLINIIFGIKVLVNDVFIDNEDKLSETIDELKDAKKQFRLLTQATQDAILIINERGKITYCNESALNLFGYEKDELINKSWYILVNQHKYYDALLEGLNRFVETSESSGTIKVLEILAADKWGQEIPVEVSVSTVLIKDQWHAVAVIRNISERKKAEENIHSLAFFDQLTGLGNRQLFNQEVDTMIEECKGKYCEFAIILLDINQFKTINDSLGHKFGDSFLIEVANRIKSKFSSGCFVYRLGGDEFALIIPKRDEQIDFEKCAAMVIEEFDRPYDVNGITIFSSVSIGIAIFPADGEDVGSLFRNADTAIHYAKDYGHSKYKFYSANMHEDALQKLALHNDLQLALQREEFSLYYQPQIHLSTNKILALEALIRWNHPEKGLISPLEFIPVAEEAGTIIEIGNWVLRDVCKQIITWQRQGIQPLPVAINISMKEFQNPQFIEVVKDIIKEYDVDPGFLEFEITESIAMFDVEYVIGILNELNDIGIQISIDDFGVGFSSLNILKQLPIAKLKLDRTFIRDISIDEDDIAIVETMVSLAEKLGLALVAEGVETDEQRGLLEQRGCQLIQGYLISPPVPVAAAEKFMSKVS</sequence>
<dbReference type="InterPro" id="IPR035919">
    <property type="entry name" value="EAL_sf"/>
</dbReference>
<dbReference type="CDD" id="cd00130">
    <property type="entry name" value="PAS"/>
    <property type="match status" value="1"/>
</dbReference>
<dbReference type="Gene3D" id="3.20.20.450">
    <property type="entry name" value="EAL domain"/>
    <property type="match status" value="1"/>
</dbReference>
<feature type="domain" description="PAS" evidence="2">
    <location>
        <begin position="117"/>
        <end position="188"/>
    </location>
</feature>
<dbReference type="InterPro" id="IPR000160">
    <property type="entry name" value="GGDEF_dom"/>
</dbReference>
<dbReference type="PROSITE" id="PS50887">
    <property type="entry name" value="GGDEF"/>
    <property type="match status" value="1"/>
</dbReference>
<reference evidence="5 6" key="1">
    <citation type="submission" date="2016-09" db="EMBL/GenBank/DDBJ databases">
        <title>Draft genome sequence for the type strain of Desulfuribacillus alkaliarsenatis AHT28, an obligately anaerobic, sulfidogenic bacterium isolated from Russian soda lake sediments.</title>
        <authorList>
            <person name="Abin C.A."/>
            <person name="Hollibaugh J.T."/>
        </authorList>
    </citation>
    <scope>NUCLEOTIDE SEQUENCE [LARGE SCALE GENOMIC DNA]</scope>
    <source>
        <strain evidence="5 6">AHT28</strain>
    </source>
</reference>
<dbReference type="FunFam" id="3.20.20.450:FF:000001">
    <property type="entry name" value="Cyclic di-GMP phosphodiesterase yahA"/>
    <property type="match status" value="1"/>
</dbReference>
<keyword evidence="1" id="KW-1133">Transmembrane helix</keyword>
<feature type="transmembrane region" description="Helical" evidence="1">
    <location>
        <begin position="75"/>
        <end position="96"/>
    </location>
</feature>
<dbReference type="PROSITE" id="PS50883">
    <property type="entry name" value="EAL"/>
    <property type="match status" value="1"/>
</dbReference>
<dbReference type="SUPFAM" id="SSF55073">
    <property type="entry name" value="Nucleotide cyclase"/>
    <property type="match status" value="1"/>
</dbReference>
<name>A0A1E5G5D5_9FIRM</name>
<dbReference type="STRING" id="766136.BHF68_01605"/>
<feature type="transmembrane region" description="Helical" evidence="1">
    <location>
        <begin position="51"/>
        <end position="69"/>
    </location>
</feature>
<dbReference type="Gene3D" id="3.30.450.20">
    <property type="entry name" value="PAS domain"/>
    <property type="match status" value="1"/>
</dbReference>
<feature type="domain" description="EAL" evidence="3">
    <location>
        <begin position="419"/>
        <end position="673"/>
    </location>
</feature>
<feature type="domain" description="GGDEF" evidence="4">
    <location>
        <begin position="277"/>
        <end position="410"/>
    </location>
</feature>
<protein>
    <recommendedName>
        <fullName evidence="7">Diguanylate cyclase</fullName>
    </recommendedName>
</protein>
<dbReference type="CDD" id="cd01948">
    <property type="entry name" value="EAL"/>
    <property type="match status" value="1"/>
</dbReference>
<evidence type="ECO:0008006" key="7">
    <source>
        <dbReference type="Google" id="ProtNLM"/>
    </source>
</evidence>
<evidence type="ECO:0000313" key="6">
    <source>
        <dbReference type="Proteomes" id="UP000094296"/>
    </source>
</evidence>
<evidence type="ECO:0000259" key="4">
    <source>
        <dbReference type="PROSITE" id="PS50887"/>
    </source>
</evidence>
<proteinExistence type="predicted"/>
<evidence type="ECO:0000259" key="3">
    <source>
        <dbReference type="PROSITE" id="PS50883"/>
    </source>
</evidence>
<dbReference type="InterPro" id="IPR043128">
    <property type="entry name" value="Rev_trsase/Diguanyl_cyclase"/>
</dbReference>
<dbReference type="AlphaFoldDB" id="A0A1E5G5D5"/>
<dbReference type="NCBIfam" id="TIGR00254">
    <property type="entry name" value="GGDEF"/>
    <property type="match status" value="1"/>
</dbReference>
<feature type="transmembrane region" description="Helical" evidence="1">
    <location>
        <begin position="29"/>
        <end position="46"/>
    </location>
</feature>
<dbReference type="NCBIfam" id="TIGR00229">
    <property type="entry name" value="sensory_box"/>
    <property type="match status" value="1"/>
</dbReference>
<dbReference type="SMART" id="SM00091">
    <property type="entry name" value="PAS"/>
    <property type="match status" value="1"/>
</dbReference>
<feature type="transmembrane region" description="Helical" evidence="1">
    <location>
        <begin position="5"/>
        <end position="23"/>
    </location>
</feature>
<dbReference type="InterPro" id="IPR052155">
    <property type="entry name" value="Biofilm_reg_signaling"/>
</dbReference>
<keyword evidence="1" id="KW-0472">Membrane</keyword>